<evidence type="ECO:0000259" key="12">
    <source>
        <dbReference type="PROSITE" id="PS50002"/>
    </source>
</evidence>
<dbReference type="Pfam" id="PF14604">
    <property type="entry name" value="SH3_9"/>
    <property type="match status" value="1"/>
</dbReference>
<keyword evidence="6" id="KW-0597">Phosphoprotein</keyword>
<dbReference type="OrthoDB" id="2159336at2759"/>
<dbReference type="GO" id="GO:0005856">
    <property type="term" value="C:cytoskeleton"/>
    <property type="evidence" value="ECO:0007669"/>
    <property type="project" value="UniProtKB-SubCell"/>
</dbReference>
<name>A0A812EDR5_ACAPH</name>
<feature type="domain" description="SH3" evidence="12">
    <location>
        <begin position="315"/>
        <end position="373"/>
    </location>
</feature>
<comment type="similarity">
    <text evidence="3">Belongs to the ABI family.</text>
</comment>
<reference evidence="13" key="1">
    <citation type="submission" date="2021-01" db="EMBL/GenBank/DDBJ databases">
        <authorList>
            <person name="Li R."/>
            <person name="Bekaert M."/>
        </authorList>
    </citation>
    <scope>NUCLEOTIDE SEQUENCE</scope>
    <source>
        <strain evidence="13">Farmed</strain>
    </source>
</reference>
<gene>
    <name evidence="13" type="ORF">SPHA_71745</name>
</gene>
<evidence type="ECO:0000256" key="5">
    <source>
        <dbReference type="ARBA" id="ARBA00022490"/>
    </source>
</evidence>
<evidence type="ECO:0000256" key="6">
    <source>
        <dbReference type="ARBA" id="ARBA00022553"/>
    </source>
</evidence>
<dbReference type="SUPFAM" id="SSF50044">
    <property type="entry name" value="SH3-domain"/>
    <property type="match status" value="1"/>
</dbReference>
<dbReference type="PANTHER" id="PTHR14167">
    <property type="entry name" value="SH3 DOMAIN-CONTAINING"/>
    <property type="match status" value="1"/>
</dbReference>
<organism evidence="13 14">
    <name type="scientific">Acanthosepion pharaonis</name>
    <name type="common">Pharaoh cuttlefish</name>
    <name type="synonym">Sepia pharaonis</name>
    <dbReference type="NCBI Taxonomy" id="158019"/>
    <lineage>
        <taxon>Eukaryota</taxon>
        <taxon>Metazoa</taxon>
        <taxon>Spiralia</taxon>
        <taxon>Lophotrochozoa</taxon>
        <taxon>Mollusca</taxon>
        <taxon>Cephalopoda</taxon>
        <taxon>Coleoidea</taxon>
        <taxon>Decapodiformes</taxon>
        <taxon>Sepiida</taxon>
        <taxon>Sepiina</taxon>
        <taxon>Sepiidae</taxon>
        <taxon>Acanthosepion</taxon>
    </lineage>
</organism>
<dbReference type="SMART" id="SM00326">
    <property type="entry name" value="SH3"/>
    <property type="match status" value="1"/>
</dbReference>
<keyword evidence="5" id="KW-0963">Cytoplasm</keyword>
<evidence type="ECO:0000313" key="13">
    <source>
        <dbReference type="EMBL" id="CAE1321621.1"/>
    </source>
</evidence>
<keyword evidence="14" id="KW-1185">Reference proteome</keyword>
<dbReference type="InterPro" id="IPR012849">
    <property type="entry name" value="Abl-interactor_HHR_dom"/>
</dbReference>
<dbReference type="PANTHER" id="PTHR14167:SF116">
    <property type="entry name" value="CAP, ISOFORM AC"/>
    <property type="match status" value="1"/>
</dbReference>
<dbReference type="EMBL" id="CAHIKZ030005255">
    <property type="protein sequence ID" value="CAE1321621.1"/>
    <property type="molecule type" value="Genomic_DNA"/>
</dbReference>
<dbReference type="InterPro" id="IPR050384">
    <property type="entry name" value="Endophilin_SH3RF"/>
</dbReference>
<dbReference type="CDD" id="cd11826">
    <property type="entry name" value="SH3_Abi"/>
    <property type="match status" value="1"/>
</dbReference>
<evidence type="ECO:0000256" key="11">
    <source>
        <dbReference type="SAM" id="MobiDB-lite"/>
    </source>
</evidence>
<dbReference type="Proteomes" id="UP000597762">
    <property type="component" value="Unassembled WGS sequence"/>
</dbReference>
<feature type="region of interest" description="Disordered" evidence="11">
    <location>
        <begin position="158"/>
        <end position="236"/>
    </location>
</feature>
<proteinExistence type="inferred from homology"/>
<accession>A0A812EDR5</accession>
<evidence type="ECO:0000256" key="8">
    <source>
        <dbReference type="ARBA" id="ARBA00023212"/>
    </source>
</evidence>
<dbReference type="InterPro" id="IPR028455">
    <property type="entry name" value="ABI3_SH3"/>
</dbReference>
<dbReference type="Gene3D" id="2.30.30.40">
    <property type="entry name" value="SH3 Domains"/>
    <property type="match status" value="1"/>
</dbReference>
<keyword evidence="7" id="KW-0175">Coiled coil</keyword>
<evidence type="ECO:0000256" key="10">
    <source>
        <dbReference type="PROSITE-ProRule" id="PRU00192"/>
    </source>
</evidence>
<sequence length="373" mass="41704">MAAEKFLQFLELENGSIHEAESTINELSTLVSFHEQKVSRRSIAHILRKKEIIPLPPNTKGGIVLPTRSQKKIEYIRNPVDYTILDNVGHGVKNENLPSPTISQHAYQYGTIRSINNKSRHSGSQPSGYATISHASNFSHYRVTGQLLLNQSNSQSSIYKSVAPPTAPTIPAITSNDRYTTIGPSHTKAARSTSLDGNRHSYSGSTGRNRYSQSNWRQSAAPTEDPPPPPSLAGLWTQQTPVTQFPDDDVDDTLPPPPTFIADDYDTNYDQYPQHLSGIIPSISDLPEVSTDYDDSQGLYQTTGMYMMQSQEPEHFMEKVIAIYDYTANEPDELTFQEHSVIYVLQKNQNGWWEGIVNGERGLFPSNYVEPCI</sequence>
<protein>
    <submittedName>
        <fullName evidence="13">ABI2</fullName>
    </submittedName>
</protein>
<dbReference type="PRINTS" id="PR00452">
    <property type="entry name" value="SH3DOMAIN"/>
</dbReference>
<dbReference type="FunFam" id="2.30.30.40:FF:000002">
    <property type="entry name" value="abl interactor 1 isoform X1"/>
    <property type="match status" value="1"/>
</dbReference>
<keyword evidence="4 10" id="KW-0728">SH3 domain</keyword>
<dbReference type="AlphaFoldDB" id="A0A812EDR5"/>
<dbReference type="InterPro" id="IPR036028">
    <property type="entry name" value="SH3-like_dom_sf"/>
</dbReference>
<evidence type="ECO:0000256" key="9">
    <source>
        <dbReference type="ARBA" id="ARBA00023273"/>
    </source>
</evidence>
<evidence type="ECO:0000313" key="14">
    <source>
        <dbReference type="Proteomes" id="UP000597762"/>
    </source>
</evidence>
<dbReference type="Pfam" id="PF07815">
    <property type="entry name" value="Abi_HHR"/>
    <property type="match status" value="1"/>
</dbReference>
<comment type="caution">
    <text evidence="13">The sequence shown here is derived from an EMBL/GenBank/DDBJ whole genome shotgun (WGS) entry which is preliminary data.</text>
</comment>
<evidence type="ECO:0000256" key="2">
    <source>
        <dbReference type="ARBA" id="ARBA00004510"/>
    </source>
</evidence>
<evidence type="ECO:0000256" key="7">
    <source>
        <dbReference type="ARBA" id="ARBA00023054"/>
    </source>
</evidence>
<evidence type="ECO:0000256" key="4">
    <source>
        <dbReference type="ARBA" id="ARBA00022443"/>
    </source>
</evidence>
<dbReference type="GO" id="GO:0030027">
    <property type="term" value="C:lamellipodium"/>
    <property type="evidence" value="ECO:0007669"/>
    <property type="project" value="UniProtKB-SubCell"/>
</dbReference>
<dbReference type="InterPro" id="IPR001452">
    <property type="entry name" value="SH3_domain"/>
</dbReference>
<feature type="compositionally biased region" description="Polar residues" evidence="11">
    <location>
        <begin position="175"/>
        <end position="221"/>
    </location>
</feature>
<comment type="subcellular location">
    <subcellularLocation>
        <location evidence="2">Cell projection</location>
        <location evidence="2">Lamellipodium</location>
    </subcellularLocation>
    <subcellularLocation>
        <location evidence="1">Cytoplasm</location>
        <location evidence="1">Cytoskeleton</location>
    </subcellularLocation>
</comment>
<evidence type="ECO:0000256" key="1">
    <source>
        <dbReference type="ARBA" id="ARBA00004245"/>
    </source>
</evidence>
<keyword evidence="9" id="KW-0966">Cell projection</keyword>
<keyword evidence="8" id="KW-0206">Cytoskeleton</keyword>
<dbReference type="PROSITE" id="PS50002">
    <property type="entry name" value="SH3"/>
    <property type="match status" value="1"/>
</dbReference>
<evidence type="ECO:0000256" key="3">
    <source>
        <dbReference type="ARBA" id="ARBA00010020"/>
    </source>
</evidence>